<evidence type="ECO:0000256" key="1">
    <source>
        <dbReference type="SAM" id="SignalP"/>
    </source>
</evidence>
<organism evidence="2">
    <name type="scientific">Nicotiana tabacum</name>
    <name type="common">Common tobacco</name>
    <dbReference type="NCBI Taxonomy" id="4097"/>
    <lineage>
        <taxon>Eukaryota</taxon>
        <taxon>Viridiplantae</taxon>
        <taxon>Streptophyta</taxon>
        <taxon>Embryophyta</taxon>
        <taxon>Tracheophyta</taxon>
        <taxon>Spermatophyta</taxon>
        <taxon>Magnoliopsida</taxon>
        <taxon>eudicotyledons</taxon>
        <taxon>Gunneridae</taxon>
        <taxon>Pentapetalae</taxon>
        <taxon>asterids</taxon>
        <taxon>lamiids</taxon>
        <taxon>Solanales</taxon>
        <taxon>Solanaceae</taxon>
        <taxon>Nicotianoideae</taxon>
        <taxon>Nicotianeae</taxon>
        <taxon>Nicotiana</taxon>
    </lineage>
</organism>
<dbReference type="AlphaFoldDB" id="A0A1S4CTE3"/>
<sequence length="85" mass="9853">MAESYVYYSRFFVILLSLLLIASNDIEAVKSTADFCTKFSATFVNQCYHDQSCIDNCKREGFVYGGECEWKGIWHGFACMCFYYC</sequence>
<feature type="chain" id="PRO_5010233987" evidence="1">
    <location>
        <begin position="29"/>
        <end position="85"/>
    </location>
</feature>
<gene>
    <name evidence="2" type="primary">LOC107822262</name>
</gene>
<feature type="signal peptide" evidence="1">
    <location>
        <begin position="1"/>
        <end position="28"/>
    </location>
</feature>
<protein>
    <submittedName>
        <fullName evidence="2">Defensin-like protein 19</fullName>
    </submittedName>
</protein>
<dbReference type="RefSeq" id="XP_016504274.1">
    <property type="nucleotide sequence ID" value="XM_016648788.1"/>
</dbReference>
<name>A0A1S4CTE3_TOBAC</name>
<dbReference type="Gene3D" id="3.30.30.10">
    <property type="entry name" value="Knottin, scorpion toxin-like"/>
    <property type="match status" value="1"/>
</dbReference>
<dbReference type="KEGG" id="nta:107822262"/>
<dbReference type="GO" id="GO:0006952">
    <property type="term" value="P:defense response"/>
    <property type="evidence" value="ECO:0000318"/>
    <property type="project" value="GO_Central"/>
</dbReference>
<reference evidence="2" key="1">
    <citation type="submission" date="2025-08" db="UniProtKB">
        <authorList>
            <consortium name="RefSeq"/>
        </authorList>
    </citation>
    <scope>IDENTIFICATION</scope>
</reference>
<dbReference type="PaxDb" id="4097-A0A1S4CTE3"/>
<keyword evidence="1" id="KW-0732">Signal</keyword>
<proteinExistence type="predicted"/>
<evidence type="ECO:0000313" key="2">
    <source>
        <dbReference type="RefSeq" id="XP_016504274.1"/>
    </source>
</evidence>
<dbReference type="OrthoDB" id="1273003at2759"/>
<dbReference type="InterPro" id="IPR036574">
    <property type="entry name" value="Scorpion_toxin-like_sf"/>
</dbReference>
<accession>A0A1S4CTE3</accession>
<dbReference type="OMA" id="GECEWKG"/>